<feature type="transmembrane region" description="Helical" evidence="7">
    <location>
        <begin position="327"/>
        <end position="354"/>
    </location>
</feature>
<keyword evidence="9" id="KW-1185">Reference proteome</keyword>
<evidence type="ECO:0000256" key="1">
    <source>
        <dbReference type="ARBA" id="ARBA00004141"/>
    </source>
</evidence>
<keyword evidence="4 7" id="KW-0812">Transmembrane</keyword>
<proteinExistence type="inferred from homology"/>
<dbReference type="GO" id="GO:0016020">
    <property type="term" value="C:membrane"/>
    <property type="evidence" value="ECO:0007669"/>
    <property type="project" value="UniProtKB-SubCell"/>
</dbReference>
<sequence length="422" mass="46205">MSDTSEDSGEVGGELSKAEQLRSWVRRLRRTFGTSFLLLVSTVYAVQGFASFRSLTVNYFFKDNLQLQPAETQSLLTVMMFPWSIKPLYGVISDSFPLFGYHRKSYMIMFSTMGVIASLTLAMPHLVTTPASAVLMLTLNSLSTAVIDVVIDARVVEMSRLDPKNGANDLQSLSWGSLSVGGMLGSFLSGPATHNLGVRGVFCFAAHGGIVLLKGAVRLPIIWKCALWVFLAGSISPGYSQVFFYFTTDVLHFTPEFLGTISAFGYIFLMVGTMLYNTCFKGMSFHRISFIAQLSLAVVSLLDAVLVTRLNLDIGIPDKAGIEGTLFALLMSVSNFSYSVSEFWGAIVCGWLGIAKDEYDMLWLAIVLCSIMKLVPIAFLFLIPATDPQGYVSALDLSLSVHDGAADKDNFPNMEELEVDDD</sequence>
<feature type="transmembrane region" description="Helical" evidence="7">
    <location>
        <begin position="361"/>
        <end position="383"/>
    </location>
</feature>
<comment type="similarity">
    <text evidence="2">Belongs to the major facilitator superfamily. Folate-biopterin transporter (TC 2.A.71) family.</text>
</comment>
<evidence type="ECO:0000313" key="9">
    <source>
        <dbReference type="Proteomes" id="UP000002640"/>
    </source>
</evidence>
<dbReference type="OMA" id="YFFVVIE"/>
<feature type="transmembrane region" description="Helical" evidence="7">
    <location>
        <begin position="72"/>
        <end position="93"/>
    </location>
</feature>
<feature type="transmembrane region" description="Helical" evidence="7">
    <location>
        <begin position="225"/>
        <end position="245"/>
    </location>
</feature>
<dbReference type="AlphaFoldDB" id="G5AAS5"/>
<evidence type="ECO:0000256" key="5">
    <source>
        <dbReference type="ARBA" id="ARBA00022989"/>
    </source>
</evidence>
<dbReference type="GeneID" id="20638434"/>
<dbReference type="EMBL" id="JH159162">
    <property type="protein sequence ID" value="EGZ07704.1"/>
    <property type="molecule type" value="Genomic_DNA"/>
</dbReference>
<dbReference type="Proteomes" id="UP000002640">
    <property type="component" value="Unassembled WGS sequence"/>
</dbReference>
<keyword evidence="6 7" id="KW-0472">Membrane</keyword>
<feature type="transmembrane region" description="Helical" evidence="7">
    <location>
        <begin position="257"/>
        <end position="276"/>
    </location>
</feature>
<dbReference type="InterPro" id="IPR039309">
    <property type="entry name" value="BT1"/>
</dbReference>
<keyword evidence="3" id="KW-0813">Transport</keyword>
<evidence type="ECO:0000256" key="7">
    <source>
        <dbReference type="SAM" id="Phobius"/>
    </source>
</evidence>
<dbReference type="Gene3D" id="1.20.1250.20">
    <property type="entry name" value="MFS general substrate transporter like domains"/>
    <property type="match status" value="1"/>
</dbReference>
<dbReference type="STRING" id="1094619.G5AAS5"/>
<feature type="transmembrane region" description="Helical" evidence="7">
    <location>
        <begin position="196"/>
        <end position="213"/>
    </location>
</feature>
<evidence type="ECO:0000256" key="3">
    <source>
        <dbReference type="ARBA" id="ARBA00022448"/>
    </source>
</evidence>
<feature type="transmembrane region" description="Helical" evidence="7">
    <location>
        <begin position="288"/>
        <end position="307"/>
    </location>
</feature>
<evidence type="ECO:0000256" key="6">
    <source>
        <dbReference type="ARBA" id="ARBA00023136"/>
    </source>
</evidence>
<gene>
    <name evidence="8" type="ORF">PHYSODRAFT_253930</name>
</gene>
<dbReference type="Pfam" id="PF03092">
    <property type="entry name" value="BT1"/>
    <property type="match status" value="3"/>
</dbReference>
<dbReference type="SUPFAM" id="SSF103473">
    <property type="entry name" value="MFS general substrate transporter"/>
    <property type="match status" value="1"/>
</dbReference>
<dbReference type="RefSeq" id="XP_009537270.1">
    <property type="nucleotide sequence ID" value="XM_009538975.1"/>
</dbReference>
<evidence type="ECO:0000313" key="8">
    <source>
        <dbReference type="EMBL" id="EGZ07704.1"/>
    </source>
</evidence>
<keyword evidence="5 7" id="KW-1133">Transmembrane helix</keyword>
<dbReference type="InParanoid" id="G5AAS5"/>
<comment type="subcellular location">
    <subcellularLocation>
        <location evidence="1">Membrane</location>
        <topology evidence="1">Multi-pass membrane protein</topology>
    </subcellularLocation>
</comment>
<protein>
    <recommendedName>
        <fullName evidence="10">Folate-Biopterin Transporter (FBT) family</fullName>
    </recommendedName>
</protein>
<evidence type="ECO:0008006" key="10">
    <source>
        <dbReference type="Google" id="ProtNLM"/>
    </source>
</evidence>
<feature type="transmembrane region" description="Helical" evidence="7">
    <location>
        <begin position="105"/>
        <end position="127"/>
    </location>
</feature>
<dbReference type="CDD" id="cd17484">
    <property type="entry name" value="MFS_FBT"/>
    <property type="match status" value="1"/>
</dbReference>
<name>G5AAS5_PHYSP</name>
<dbReference type="PANTHER" id="PTHR31585">
    <property type="entry name" value="FOLATE-BIOPTERIN TRANSPORTER 1, CHLOROPLASTIC"/>
    <property type="match status" value="1"/>
</dbReference>
<accession>G5AAS5</accession>
<evidence type="ECO:0000256" key="4">
    <source>
        <dbReference type="ARBA" id="ARBA00022692"/>
    </source>
</evidence>
<evidence type="ECO:0000256" key="2">
    <source>
        <dbReference type="ARBA" id="ARBA00007015"/>
    </source>
</evidence>
<reference evidence="8 9" key="1">
    <citation type="journal article" date="2006" name="Science">
        <title>Phytophthora genome sequences uncover evolutionary origins and mechanisms of pathogenesis.</title>
        <authorList>
            <person name="Tyler B.M."/>
            <person name="Tripathy S."/>
            <person name="Zhang X."/>
            <person name="Dehal P."/>
            <person name="Jiang R.H."/>
            <person name="Aerts A."/>
            <person name="Arredondo F.D."/>
            <person name="Baxter L."/>
            <person name="Bensasson D."/>
            <person name="Beynon J.L."/>
            <person name="Chapman J."/>
            <person name="Damasceno C.M."/>
            <person name="Dorrance A.E."/>
            <person name="Dou D."/>
            <person name="Dickerman A.W."/>
            <person name="Dubchak I.L."/>
            <person name="Garbelotto M."/>
            <person name="Gijzen M."/>
            <person name="Gordon S.G."/>
            <person name="Govers F."/>
            <person name="Grunwald N.J."/>
            <person name="Huang W."/>
            <person name="Ivors K.L."/>
            <person name="Jones R.W."/>
            <person name="Kamoun S."/>
            <person name="Krampis K."/>
            <person name="Lamour K.H."/>
            <person name="Lee M.K."/>
            <person name="McDonald W.H."/>
            <person name="Medina M."/>
            <person name="Meijer H.J."/>
            <person name="Nordberg E.K."/>
            <person name="Maclean D.J."/>
            <person name="Ospina-Giraldo M.D."/>
            <person name="Morris P.F."/>
            <person name="Phuntumart V."/>
            <person name="Putnam N.H."/>
            <person name="Rash S."/>
            <person name="Rose J.K."/>
            <person name="Sakihama Y."/>
            <person name="Salamov A.A."/>
            <person name="Savidor A."/>
            <person name="Scheuring C.F."/>
            <person name="Smith B.M."/>
            <person name="Sobral B.W."/>
            <person name="Terry A."/>
            <person name="Torto-Alalibo T.A."/>
            <person name="Win J."/>
            <person name="Xu Z."/>
            <person name="Zhang H."/>
            <person name="Grigoriev I.V."/>
            <person name="Rokhsar D.S."/>
            <person name="Boore J.L."/>
        </authorList>
    </citation>
    <scope>NUCLEOTIDE SEQUENCE [LARGE SCALE GENOMIC DNA]</scope>
    <source>
        <strain evidence="8 9">P6497</strain>
    </source>
</reference>
<dbReference type="InterPro" id="IPR036259">
    <property type="entry name" value="MFS_trans_sf"/>
</dbReference>
<feature type="transmembrane region" description="Helical" evidence="7">
    <location>
        <begin position="32"/>
        <end position="52"/>
    </location>
</feature>
<organism evidence="8 9">
    <name type="scientific">Phytophthora sojae (strain P6497)</name>
    <name type="common">Soybean stem and root rot agent</name>
    <name type="synonym">Phytophthora megasperma f. sp. glycines</name>
    <dbReference type="NCBI Taxonomy" id="1094619"/>
    <lineage>
        <taxon>Eukaryota</taxon>
        <taxon>Sar</taxon>
        <taxon>Stramenopiles</taxon>
        <taxon>Oomycota</taxon>
        <taxon>Peronosporomycetes</taxon>
        <taxon>Peronosporales</taxon>
        <taxon>Peronosporaceae</taxon>
        <taxon>Phytophthora</taxon>
    </lineage>
</organism>
<dbReference type="KEGG" id="psoj:PHYSODRAFT_253930"/>
<dbReference type="PANTHER" id="PTHR31585:SF6">
    <property type="entry name" value="FOLATE-BIOPTERIN TRANSPORTER 2-RELATED"/>
    <property type="match status" value="1"/>
</dbReference>